<accession>A0A212TJZ9</accession>
<protein>
    <submittedName>
        <fullName evidence="1">Uncharacterized protein</fullName>
    </submittedName>
</protein>
<evidence type="ECO:0000313" key="1">
    <source>
        <dbReference type="EMBL" id="SNC66367.1"/>
    </source>
</evidence>
<proteinExistence type="predicted"/>
<keyword evidence="2" id="KW-1185">Reference proteome</keyword>
<reference evidence="2" key="1">
    <citation type="submission" date="2017-06" db="EMBL/GenBank/DDBJ databases">
        <authorList>
            <person name="Varghese N."/>
            <person name="Submissions S."/>
        </authorList>
    </citation>
    <scope>NUCLEOTIDE SEQUENCE [LARGE SCALE GENOMIC DNA]</scope>
    <source>
        <strain evidence="2">DSM 11116</strain>
    </source>
</reference>
<gene>
    <name evidence="1" type="ORF">SAMN06265337_1587</name>
</gene>
<dbReference type="AlphaFoldDB" id="A0A212TJZ9"/>
<dbReference type="Proteomes" id="UP000198131">
    <property type="component" value="Unassembled WGS sequence"/>
</dbReference>
<sequence>MHGLRTIERLFSYDALLQLASELRQQDTAPKGDAMPCVPTYVPYGPYVLELEEQGHPKFFGLNSYNEPQVISLPLRQSSRLMSVGYHVSNDLGSFCLHRITLAVWVASLSISQLKKYYPRLFEGENSSNMALTPPDEFGVIMRPDAPWGQLHTNQADFSTELKKVATQSGVVITHNEEASSYGLYYRSKLVAQGPQLDVDHIIKLLTHHMNTTVAYHPVKQKVLDERYKGVFPVELENFENWDGEVQEHQQFPLANLFYVRVQAASEHAALHMAREEITQQRSLNPVRVASRGLPFEIESVTMLDRALDRGFYEVRYHFVSTTGHLRMASAS</sequence>
<organism evidence="1 2">
    <name type="scientific">Hymenobacter gelipurpurascens</name>
    <dbReference type="NCBI Taxonomy" id="89968"/>
    <lineage>
        <taxon>Bacteria</taxon>
        <taxon>Pseudomonadati</taxon>
        <taxon>Bacteroidota</taxon>
        <taxon>Cytophagia</taxon>
        <taxon>Cytophagales</taxon>
        <taxon>Hymenobacteraceae</taxon>
        <taxon>Hymenobacter</taxon>
    </lineage>
</organism>
<name>A0A212TJZ9_9BACT</name>
<evidence type="ECO:0000313" key="2">
    <source>
        <dbReference type="Proteomes" id="UP000198131"/>
    </source>
</evidence>
<dbReference type="EMBL" id="FYEW01000001">
    <property type="protein sequence ID" value="SNC66367.1"/>
    <property type="molecule type" value="Genomic_DNA"/>
</dbReference>